<dbReference type="GO" id="GO:0046872">
    <property type="term" value="F:metal ion binding"/>
    <property type="evidence" value="ECO:0007669"/>
    <property type="project" value="UniProtKB-UniRule"/>
</dbReference>
<feature type="active site" description="Charge relay system" evidence="8">
    <location>
        <position position="622"/>
    </location>
</feature>
<dbReference type="Gene3D" id="3.40.50.200">
    <property type="entry name" value="Peptidase S8/S53 domain"/>
    <property type="match status" value="1"/>
</dbReference>
<evidence type="ECO:0000313" key="12">
    <source>
        <dbReference type="Proteomes" id="UP000245764"/>
    </source>
</evidence>
<evidence type="ECO:0000256" key="7">
    <source>
        <dbReference type="ARBA" id="ARBA00023145"/>
    </source>
</evidence>
<evidence type="ECO:0000313" key="11">
    <source>
        <dbReference type="EMBL" id="SMR42284.1"/>
    </source>
</evidence>
<dbReference type="SUPFAM" id="SSF52743">
    <property type="entry name" value="Subtilisin-like"/>
    <property type="match status" value="1"/>
</dbReference>
<keyword evidence="4 8" id="KW-0378">Hydrolase</keyword>
<evidence type="ECO:0000256" key="9">
    <source>
        <dbReference type="SAM" id="MobiDB-lite"/>
    </source>
</evidence>
<dbReference type="Pfam" id="PF09286">
    <property type="entry name" value="Pro-kuma_activ"/>
    <property type="match status" value="1"/>
</dbReference>
<accession>A0A2H1FM35</accession>
<dbReference type="InterPro" id="IPR015366">
    <property type="entry name" value="S53_propep"/>
</dbReference>
<feature type="active site" description="Charge relay system" evidence="8">
    <location>
        <position position="396"/>
    </location>
</feature>
<feature type="binding site" evidence="8">
    <location>
        <position position="684"/>
    </location>
    <ligand>
        <name>Ca(2+)</name>
        <dbReference type="ChEBI" id="CHEBI:29108"/>
    </ligand>
</feature>
<feature type="binding site" evidence="8">
    <location>
        <position position="663"/>
    </location>
    <ligand>
        <name>Ca(2+)</name>
        <dbReference type="ChEBI" id="CHEBI:29108"/>
    </ligand>
</feature>
<dbReference type="GO" id="GO:0006508">
    <property type="term" value="P:proteolysis"/>
    <property type="evidence" value="ECO:0007669"/>
    <property type="project" value="UniProtKB-KW"/>
</dbReference>
<feature type="compositionally biased region" description="Polar residues" evidence="9">
    <location>
        <begin position="280"/>
        <end position="292"/>
    </location>
</feature>
<organism evidence="11 12">
    <name type="scientific">Zymoseptoria tritici ST99CH_1E4</name>
    <dbReference type="NCBI Taxonomy" id="1276532"/>
    <lineage>
        <taxon>Eukaryota</taxon>
        <taxon>Fungi</taxon>
        <taxon>Dikarya</taxon>
        <taxon>Ascomycota</taxon>
        <taxon>Pezizomycotina</taxon>
        <taxon>Dothideomycetes</taxon>
        <taxon>Dothideomycetidae</taxon>
        <taxon>Mycosphaerellales</taxon>
        <taxon>Mycosphaerellaceae</taxon>
        <taxon>Zymoseptoria</taxon>
    </lineage>
</organism>
<dbReference type="Proteomes" id="UP000245764">
    <property type="component" value="Chromosome 1"/>
</dbReference>
<keyword evidence="2 8" id="KW-0645">Protease</keyword>
<feature type="compositionally biased region" description="Basic and acidic residues" evidence="9">
    <location>
        <begin position="270"/>
        <end position="279"/>
    </location>
</feature>
<feature type="region of interest" description="Disordered" evidence="9">
    <location>
        <begin position="270"/>
        <end position="292"/>
    </location>
</feature>
<reference evidence="12" key="1">
    <citation type="submission" date="2017-05" db="EMBL/GenBank/DDBJ databases">
        <authorList>
            <person name="Song R."/>
            <person name="Chenine A.L."/>
            <person name="Ruprecht R.M."/>
        </authorList>
    </citation>
    <scope>NUCLEOTIDE SEQUENCE [LARGE SCALE GENOMIC DNA]</scope>
</reference>
<dbReference type="CDD" id="cd11377">
    <property type="entry name" value="Pro-peptidase_S53"/>
    <property type="match status" value="1"/>
</dbReference>
<keyword evidence="7" id="KW-0865">Zymogen</keyword>
<dbReference type="EMBL" id="LT854253">
    <property type="protein sequence ID" value="SMR42284.1"/>
    <property type="molecule type" value="Genomic_DNA"/>
</dbReference>
<feature type="binding site" evidence="8">
    <location>
        <position position="682"/>
    </location>
    <ligand>
        <name>Ca(2+)</name>
        <dbReference type="ChEBI" id="CHEBI:29108"/>
    </ligand>
</feature>
<dbReference type="SMART" id="SM00944">
    <property type="entry name" value="Pro-kuma_activ"/>
    <property type="match status" value="1"/>
</dbReference>
<sequence length="705" mass="77173">MWHRRLLRLAQGLRVLQKSAPELIEAPRVTLQQDRMIMLSVFASYSSILRGSGVPPEFMQCIKSRFPLEERPNSYSSSCYTPKMLFLSLLSGLLAVCAASPLASPAVVHESRASLPNGWAKREALDRRAVLPMRIALTQSNLLNGEDWLMEVSHPESEKYGNHWSTDDIVSAFAPSQHAVDSIKAWLTSEGIESQRIEQSTSLGWLTFHATVDEAEALLNAKYHVYDHEETGTQHVACDSYSVPAALQNKIDFITPTLHFDVKLKAKRDDQELSSRDTTKNTNIRPGSPSSGNLPKVFPIAFKNIIKELKDCDKQITPNCLRALYKFPPGISANPKNSYGIVEYTPQAYVPSDLDLFFKNFSTSQVGNRPILDSIDNGVVQQDEMGFQYNGESNLDLEYAMALVYPQKVTLYQVGDLVQGASFNNFLDGIDKAYCTTDGGDDPTQDGIYSSDNCGKFAATKVISTSYGYNEADLTPAYERRQCNEYMKLGLQGVSVLYSSGEYGVAGNGGQCIAADGSYQNGTLGGRFNPVKVGINVFTTTQPEKACETVIYSGGGFSNVFPLPNYQSGAVSGWFQNHNPTQYTAAQYNNSMQTRGYPDISANGANYVVAIDGTWSLVYGTSASSPTLGSILTLINEARIDLGKSSIGFINPVAYSNPNLFNDITEGGNQGCNTPGFSATTGWDPVTGLGTPIFPKMLSYFLKLK</sequence>
<name>A0A2H1FM35_ZYMTR</name>
<comment type="subcellular location">
    <subcellularLocation>
        <location evidence="1">Secreted</location>
        <location evidence="1">Extracellular space</location>
    </subcellularLocation>
</comment>
<dbReference type="InterPro" id="IPR036852">
    <property type="entry name" value="Peptidase_S8/S53_dom_sf"/>
</dbReference>
<dbReference type="SUPFAM" id="SSF54897">
    <property type="entry name" value="Protease propeptides/inhibitors"/>
    <property type="match status" value="1"/>
</dbReference>
<dbReference type="PANTHER" id="PTHR14218">
    <property type="entry name" value="PROTEASE S8 TRIPEPTIDYL PEPTIDASE I CLN2"/>
    <property type="match status" value="1"/>
</dbReference>
<evidence type="ECO:0000256" key="3">
    <source>
        <dbReference type="ARBA" id="ARBA00022723"/>
    </source>
</evidence>
<protein>
    <recommendedName>
        <fullName evidence="10">Peptidase S53 domain-containing protein</fullName>
    </recommendedName>
</protein>
<proteinExistence type="predicted"/>
<dbReference type="GO" id="GO:0008240">
    <property type="term" value="F:tripeptidyl-peptidase activity"/>
    <property type="evidence" value="ECO:0007669"/>
    <property type="project" value="TreeGrafter"/>
</dbReference>
<evidence type="ECO:0000256" key="2">
    <source>
        <dbReference type="ARBA" id="ARBA00022670"/>
    </source>
</evidence>
<dbReference type="GO" id="GO:0004252">
    <property type="term" value="F:serine-type endopeptidase activity"/>
    <property type="evidence" value="ECO:0007669"/>
    <property type="project" value="UniProtKB-UniRule"/>
</dbReference>
<evidence type="ECO:0000256" key="6">
    <source>
        <dbReference type="ARBA" id="ARBA00022837"/>
    </source>
</evidence>
<evidence type="ECO:0000256" key="8">
    <source>
        <dbReference type="PROSITE-ProRule" id="PRU01032"/>
    </source>
</evidence>
<dbReference type="InterPro" id="IPR030400">
    <property type="entry name" value="Sedolisin_dom"/>
</dbReference>
<dbReference type="InterPro" id="IPR050819">
    <property type="entry name" value="Tripeptidyl-peptidase_I"/>
</dbReference>
<feature type="domain" description="Peptidase S53" evidence="10">
    <location>
        <begin position="315"/>
        <end position="704"/>
    </location>
</feature>
<keyword evidence="5 8" id="KW-0720">Serine protease</keyword>
<feature type="binding site" evidence="8">
    <location>
        <position position="664"/>
    </location>
    <ligand>
        <name>Ca(2+)</name>
        <dbReference type="ChEBI" id="CHEBI:29108"/>
    </ligand>
</feature>
<keyword evidence="3 8" id="KW-0479">Metal-binding</keyword>
<comment type="cofactor">
    <cofactor evidence="8">
        <name>Ca(2+)</name>
        <dbReference type="ChEBI" id="CHEBI:29108"/>
    </cofactor>
    <text evidence="8">Binds 1 Ca(2+) ion per subunit.</text>
</comment>
<gene>
    <name evidence="11" type="ORF">ZT1E4_G1062</name>
</gene>
<dbReference type="PROSITE" id="PS51695">
    <property type="entry name" value="SEDOLISIN"/>
    <property type="match status" value="1"/>
</dbReference>
<feature type="active site" description="Charge relay system" evidence="8">
    <location>
        <position position="392"/>
    </location>
</feature>
<dbReference type="AlphaFoldDB" id="A0A2H1FM35"/>
<evidence type="ECO:0000256" key="5">
    <source>
        <dbReference type="ARBA" id="ARBA00022825"/>
    </source>
</evidence>
<evidence type="ECO:0000259" key="10">
    <source>
        <dbReference type="PROSITE" id="PS51695"/>
    </source>
</evidence>
<dbReference type="PANTHER" id="PTHR14218:SF19">
    <property type="entry name" value="SERINE PROTEASE AORO, PUTATIVE (AFU_ORTHOLOGUE AFUA_6G10250)-RELATED"/>
    <property type="match status" value="1"/>
</dbReference>
<dbReference type="CDD" id="cd04056">
    <property type="entry name" value="Peptidases_S53"/>
    <property type="match status" value="1"/>
</dbReference>
<evidence type="ECO:0000256" key="4">
    <source>
        <dbReference type="ARBA" id="ARBA00022801"/>
    </source>
</evidence>
<evidence type="ECO:0000256" key="1">
    <source>
        <dbReference type="ARBA" id="ARBA00004239"/>
    </source>
</evidence>
<keyword evidence="6 8" id="KW-0106">Calcium</keyword>
<dbReference type="GO" id="GO:0005576">
    <property type="term" value="C:extracellular region"/>
    <property type="evidence" value="ECO:0007669"/>
    <property type="project" value="UniProtKB-SubCell"/>
</dbReference>